<dbReference type="PANTHER" id="PTHR34109:SF1">
    <property type="entry name" value="VOC DOMAIN-CONTAINING PROTEIN"/>
    <property type="match status" value="1"/>
</dbReference>
<reference evidence="3" key="1">
    <citation type="journal article" date="2019" name="Int. J. Syst. Evol. Microbiol.">
        <title>The Global Catalogue of Microorganisms (GCM) 10K type strain sequencing project: providing services to taxonomists for standard genome sequencing and annotation.</title>
        <authorList>
            <consortium name="The Broad Institute Genomics Platform"/>
            <consortium name="The Broad Institute Genome Sequencing Center for Infectious Disease"/>
            <person name="Wu L."/>
            <person name="Ma J."/>
        </authorList>
    </citation>
    <scope>NUCLEOTIDE SEQUENCE [LARGE SCALE GENOMIC DNA]</scope>
    <source>
        <strain evidence="3">KCTC 42217</strain>
    </source>
</reference>
<evidence type="ECO:0000313" key="3">
    <source>
        <dbReference type="Proteomes" id="UP001597387"/>
    </source>
</evidence>
<comment type="caution">
    <text evidence="2">The sequence shown here is derived from an EMBL/GenBank/DDBJ whole genome shotgun (WGS) entry which is preliminary data.</text>
</comment>
<dbReference type="PANTHER" id="PTHR34109">
    <property type="entry name" value="BNAUNNG04460D PROTEIN-RELATED"/>
    <property type="match status" value="1"/>
</dbReference>
<dbReference type="Proteomes" id="UP001597387">
    <property type="component" value="Unassembled WGS sequence"/>
</dbReference>
<dbReference type="Gene3D" id="3.30.720.110">
    <property type="match status" value="1"/>
</dbReference>
<dbReference type="EMBL" id="JBHUHZ010000003">
    <property type="protein sequence ID" value="MFD2164064.1"/>
    <property type="molecule type" value="Genomic_DNA"/>
</dbReference>
<dbReference type="SUPFAM" id="SSF54593">
    <property type="entry name" value="Glyoxalase/Bleomycin resistance protein/Dihydroxybiphenyl dioxygenase"/>
    <property type="match status" value="1"/>
</dbReference>
<dbReference type="Gene3D" id="3.30.720.120">
    <property type="match status" value="1"/>
</dbReference>
<dbReference type="Pfam" id="PF00903">
    <property type="entry name" value="Glyoxalase"/>
    <property type="match status" value="1"/>
</dbReference>
<dbReference type="InterPro" id="IPR029068">
    <property type="entry name" value="Glyas_Bleomycin-R_OHBP_Dase"/>
</dbReference>
<feature type="domain" description="VOC" evidence="1">
    <location>
        <begin position="9"/>
        <end position="127"/>
    </location>
</feature>
<sequence length="128" mass="14480">MEKQFKPSGYNSLSPYFIIDGASSFVEFLKHVFTATELRRYDNPDGTIMHMELRIDDSVIMIGDSSERFPAVTHVVHLYVPDVDQIFNKAIELGCSVVETPSQREGDPDKRGTFKDFAGNMWSVGTQQ</sequence>
<dbReference type="InterPro" id="IPR037523">
    <property type="entry name" value="VOC_core"/>
</dbReference>
<gene>
    <name evidence="2" type="ORF">ACFSJU_16770</name>
</gene>
<keyword evidence="3" id="KW-1185">Reference proteome</keyword>
<dbReference type="RefSeq" id="WP_255904638.1">
    <property type="nucleotide sequence ID" value="NZ_JAFMZO010000004.1"/>
</dbReference>
<proteinExistence type="predicted"/>
<accession>A0ABW4ZR33</accession>
<dbReference type="InterPro" id="IPR004360">
    <property type="entry name" value="Glyas_Fos-R_dOase_dom"/>
</dbReference>
<evidence type="ECO:0000259" key="1">
    <source>
        <dbReference type="PROSITE" id="PS51819"/>
    </source>
</evidence>
<protein>
    <submittedName>
        <fullName evidence="2">VOC family protein</fullName>
    </submittedName>
</protein>
<dbReference type="PROSITE" id="PS51819">
    <property type="entry name" value="VOC"/>
    <property type="match status" value="1"/>
</dbReference>
<dbReference type="CDD" id="cd07246">
    <property type="entry name" value="VOC_like"/>
    <property type="match status" value="1"/>
</dbReference>
<name>A0ABW4ZR33_9SPHI</name>
<evidence type="ECO:0000313" key="2">
    <source>
        <dbReference type="EMBL" id="MFD2164064.1"/>
    </source>
</evidence>
<organism evidence="2 3">
    <name type="scientific">Paradesertivirga mongoliensis</name>
    <dbReference type="NCBI Taxonomy" id="2100740"/>
    <lineage>
        <taxon>Bacteria</taxon>
        <taxon>Pseudomonadati</taxon>
        <taxon>Bacteroidota</taxon>
        <taxon>Sphingobacteriia</taxon>
        <taxon>Sphingobacteriales</taxon>
        <taxon>Sphingobacteriaceae</taxon>
        <taxon>Paradesertivirga</taxon>
    </lineage>
</organism>